<dbReference type="InterPro" id="IPR003593">
    <property type="entry name" value="AAA+_ATPase"/>
</dbReference>
<dbReference type="GO" id="GO:0042555">
    <property type="term" value="C:MCM complex"/>
    <property type="evidence" value="ECO:0007669"/>
    <property type="project" value="InterPro"/>
</dbReference>
<dbReference type="InterPro" id="IPR033762">
    <property type="entry name" value="MCM_OB"/>
</dbReference>
<proteinExistence type="inferred from homology"/>
<keyword evidence="9" id="KW-0539">Nucleus</keyword>
<dbReference type="PANTHER" id="PTHR11630">
    <property type="entry name" value="DNA REPLICATION LICENSING FACTOR MCM FAMILY MEMBER"/>
    <property type="match status" value="1"/>
</dbReference>
<evidence type="ECO:0000256" key="5">
    <source>
        <dbReference type="ARBA" id="ARBA00022801"/>
    </source>
</evidence>
<dbReference type="Gene3D" id="2.40.50.140">
    <property type="entry name" value="Nucleic acid-binding proteins"/>
    <property type="match status" value="1"/>
</dbReference>
<dbReference type="GO" id="GO:0006271">
    <property type="term" value="P:DNA strand elongation involved in DNA replication"/>
    <property type="evidence" value="ECO:0007669"/>
    <property type="project" value="TreeGrafter"/>
</dbReference>
<dbReference type="GO" id="GO:0005634">
    <property type="term" value="C:nucleus"/>
    <property type="evidence" value="ECO:0007669"/>
    <property type="project" value="UniProtKB-SubCell"/>
</dbReference>
<dbReference type="Proteomes" id="UP001224775">
    <property type="component" value="Unassembled WGS sequence"/>
</dbReference>
<dbReference type="Gene3D" id="2.20.28.10">
    <property type="match status" value="1"/>
</dbReference>
<evidence type="ECO:0000313" key="14">
    <source>
        <dbReference type="Proteomes" id="UP001224775"/>
    </source>
</evidence>
<dbReference type="PROSITE" id="PS50051">
    <property type="entry name" value="MCM_2"/>
    <property type="match status" value="1"/>
</dbReference>
<dbReference type="InterPro" id="IPR031327">
    <property type="entry name" value="MCM"/>
</dbReference>
<dbReference type="PRINTS" id="PR01659">
    <property type="entry name" value="MCMPROTEIN3"/>
</dbReference>
<dbReference type="SUPFAM" id="SSF50249">
    <property type="entry name" value="Nucleic acid-binding proteins"/>
    <property type="match status" value="1"/>
</dbReference>
<dbReference type="Pfam" id="PF00493">
    <property type="entry name" value="MCM"/>
    <property type="match status" value="1"/>
</dbReference>
<dbReference type="Pfam" id="PF17855">
    <property type="entry name" value="MCM_lid"/>
    <property type="match status" value="1"/>
</dbReference>
<feature type="region of interest" description="Disordered" evidence="11">
    <location>
        <begin position="823"/>
        <end position="868"/>
    </location>
</feature>
<dbReference type="GO" id="GO:0005524">
    <property type="term" value="F:ATP binding"/>
    <property type="evidence" value="ECO:0007669"/>
    <property type="project" value="UniProtKB-KW"/>
</dbReference>
<feature type="compositionally biased region" description="Low complexity" evidence="11">
    <location>
        <begin position="38"/>
        <end position="53"/>
    </location>
</feature>
<feature type="region of interest" description="Disordered" evidence="11">
    <location>
        <begin position="32"/>
        <end position="69"/>
    </location>
</feature>
<dbReference type="GO" id="GO:0017116">
    <property type="term" value="F:single-stranded DNA helicase activity"/>
    <property type="evidence" value="ECO:0007669"/>
    <property type="project" value="TreeGrafter"/>
</dbReference>
<dbReference type="InterPro" id="IPR001208">
    <property type="entry name" value="MCM_dom"/>
</dbReference>
<comment type="subcellular location">
    <subcellularLocation>
        <location evidence="1">Nucleus</location>
    </subcellularLocation>
</comment>
<feature type="domain" description="MCM C-terminal AAA(+) ATPase" evidence="12">
    <location>
        <begin position="351"/>
        <end position="557"/>
    </location>
</feature>
<name>A0AAD8Y695_9STRA</name>
<dbReference type="GO" id="GO:0000727">
    <property type="term" value="P:double-strand break repair via break-induced replication"/>
    <property type="evidence" value="ECO:0007669"/>
    <property type="project" value="TreeGrafter"/>
</dbReference>
<dbReference type="GO" id="GO:1902975">
    <property type="term" value="P:mitotic DNA replication initiation"/>
    <property type="evidence" value="ECO:0007669"/>
    <property type="project" value="TreeGrafter"/>
</dbReference>
<evidence type="ECO:0000256" key="7">
    <source>
        <dbReference type="ARBA" id="ARBA00022840"/>
    </source>
</evidence>
<keyword evidence="6" id="KW-0347">Helicase</keyword>
<keyword evidence="4 10" id="KW-0547">Nucleotide-binding</keyword>
<dbReference type="GO" id="GO:0016787">
    <property type="term" value="F:hydrolase activity"/>
    <property type="evidence" value="ECO:0007669"/>
    <property type="project" value="UniProtKB-KW"/>
</dbReference>
<evidence type="ECO:0000256" key="11">
    <source>
        <dbReference type="SAM" id="MobiDB-lite"/>
    </source>
</evidence>
<dbReference type="SMART" id="SM00350">
    <property type="entry name" value="MCM"/>
    <property type="match status" value="1"/>
</dbReference>
<organism evidence="13 14">
    <name type="scientific">Skeletonema marinoi</name>
    <dbReference type="NCBI Taxonomy" id="267567"/>
    <lineage>
        <taxon>Eukaryota</taxon>
        <taxon>Sar</taxon>
        <taxon>Stramenopiles</taxon>
        <taxon>Ochrophyta</taxon>
        <taxon>Bacillariophyta</taxon>
        <taxon>Coscinodiscophyceae</taxon>
        <taxon>Thalassiosirophycidae</taxon>
        <taxon>Thalassiosirales</taxon>
        <taxon>Skeletonemataceae</taxon>
        <taxon>Skeletonema</taxon>
        <taxon>Skeletonema marinoi-dohrnii complex</taxon>
    </lineage>
</organism>
<dbReference type="SUPFAM" id="SSF52540">
    <property type="entry name" value="P-loop containing nucleoside triphosphate hydrolases"/>
    <property type="match status" value="1"/>
</dbReference>
<gene>
    <name evidence="13" type="ORF">QTG54_009548</name>
</gene>
<dbReference type="Gene3D" id="3.40.50.300">
    <property type="entry name" value="P-loop containing nucleotide triphosphate hydrolases"/>
    <property type="match status" value="1"/>
</dbReference>
<dbReference type="Gene3D" id="3.30.1640.10">
    <property type="entry name" value="mini-chromosome maintenance (MCM) complex, chain A, domain 1"/>
    <property type="match status" value="1"/>
</dbReference>
<evidence type="ECO:0000256" key="8">
    <source>
        <dbReference type="ARBA" id="ARBA00023125"/>
    </source>
</evidence>
<evidence type="ECO:0000313" key="13">
    <source>
        <dbReference type="EMBL" id="KAK1739789.1"/>
    </source>
</evidence>
<dbReference type="Pfam" id="PF17207">
    <property type="entry name" value="MCM_OB"/>
    <property type="match status" value="1"/>
</dbReference>
<keyword evidence="8 10" id="KW-0238">DNA-binding</keyword>
<dbReference type="EMBL" id="JATAAI010000017">
    <property type="protein sequence ID" value="KAK1739789.1"/>
    <property type="molecule type" value="Genomic_DNA"/>
</dbReference>
<sequence>MANSLQELRTRYDDFLRHERFNYPERIATSVDDYIQRSSPSTTGGSSSKGGSTDKATAATGMTTSNNPRLRIPLSELRSYDARLSNQLINDPLRHLRALEFAAHDIAMEERPGYDKSLTASTSSVDEASDVRIRVALGGPTNTSHPLNPRELGSGTLRTLICVEGVAVKVSGVKPKIVSSVHYCPATRKHERRNYVDATDPQLGLPQVDSTGVELPDRIVGLTGSSYPTMDPNGNVLETEYGLSQYKDYQTITLQEMPERAPMGQLPRSIELIMENELCDKLKPGDRCRVVGTHRALASAGPGGQGSTSGVFKTVVLVNDVQLIGRDSNTGLVFTMRDVRTIRQLSQRKDILDVLGRSVCPSIHGHGVIKKALALQLLSGVEKNLENGTHLRGDINILMVGDPSTAKSQLLRSAMGIAPLAVSTTGRGSSGVGLTAAVTSDPDTRERRLEAGAMVLADRGLVCVDEFDKMSENDRVAIHEAMEQQTVTIAKAGLHASLNARCSVLAAANPVYGQYDRRRRIQENIGLPDSLLSRFDLLFVVLDQMDPETDRMIAAHVIRGHKYRNAAGQTGHDSDYDDDDDETSEEEGEDDEKKAHAIWQRSRYDSANPSGVTAGQEDDDPHSDDVLQHEFLRKYLHFAKTRMKPVLTEEARECIAGRYAEMRSRQDERTLPVTARSLETIIRLASAHAKVRFFTSKLSRSLEDSIAIDDIATTVDVDRDLVLQAIHQLEAENRIIHKSHSIAEAIVSANARDVSVQQSSRHNAEKQKQIEKEIEQKALKTAQERMELELLAMKEQLKRKEEERIRLEKEQLKKREVERQREEAFTKWQEKVAREQQQEKETDDHAQTAEEEQNNDLNKDSDSSVQEQHHPILGPQIAHLPYKRIHLTDASKLASLPVYEKQRAYRHDRAKEMAKDKKKTLWMGIPGVISLMEEECGRLSILDGQHRVGMMALLSEEQRKIVEKNQNVNGDNGTQSTNNDKVDPLGQLDLENILVEVFLPQQKNNNTDTVLVDSKKQQPPPEEQDDKAIIFTEINKAEPIKLLDLPGVTNKRTRDVIDYAANHFYNAFPEMFSPSQKCRAPHLNLDNLRDALFASEVIKREKVGSGGELVKWMAKKNDELKEVYTSGDVMDGGKKVSENALKKAKKHEFYLGLESTWLYK</sequence>
<dbReference type="EC" id="3.6.4.12" evidence="13"/>
<dbReference type="InterPro" id="IPR041562">
    <property type="entry name" value="MCM_lid"/>
</dbReference>
<dbReference type="GO" id="GO:0003697">
    <property type="term" value="F:single-stranded DNA binding"/>
    <property type="evidence" value="ECO:0007669"/>
    <property type="project" value="TreeGrafter"/>
</dbReference>
<reference evidence="13" key="1">
    <citation type="submission" date="2023-06" db="EMBL/GenBank/DDBJ databases">
        <title>Survivors Of The Sea: Transcriptome response of Skeletonema marinoi to long-term dormancy.</title>
        <authorList>
            <person name="Pinder M.I.M."/>
            <person name="Kourtchenko O."/>
            <person name="Robertson E.K."/>
            <person name="Larsson T."/>
            <person name="Maumus F."/>
            <person name="Osuna-Cruz C.M."/>
            <person name="Vancaester E."/>
            <person name="Stenow R."/>
            <person name="Vandepoele K."/>
            <person name="Ploug H."/>
            <person name="Bruchert V."/>
            <person name="Godhe A."/>
            <person name="Topel M."/>
        </authorList>
    </citation>
    <scope>NUCLEOTIDE SEQUENCE</scope>
    <source>
        <strain evidence="13">R05AC</strain>
    </source>
</reference>
<comment type="similarity">
    <text evidence="2 10">Belongs to the MCM family.</text>
</comment>
<evidence type="ECO:0000256" key="10">
    <source>
        <dbReference type="RuleBase" id="RU004070"/>
    </source>
</evidence>
<evidence type="ECO:0000256" key="1">
    <source>
        <dbReference type="ARBA" id="ARBA00004123"/>
    </source>
</evidence>
<evidence type="ECO:0000256" key="9">
    <source>
        <dbReference type="ARBA" id="ARBA00023242"/>
    </source>
</evidence>
<keyword evidence="7 10" id="KW-0067">ATP-binding</keyword>
<protein>
    <submittedName>
        <fullName evidence="13">DNA replication licensing factor</fullName>
        <ecNumber evidence="13">3.6.4.12</ecNumber>
    </submittedName>
</protein>
<dbReference type="AlphaFoldDB" id="A0AAD8Y695"/>
<accession>A0AAD8Y695</accession>
<feature type="compositionally biased region" description="Acidic residues" evidence="11">
    <location>
        <begin position="575"/>
        <end position="590"/>
    </location>
</feature>
<feature type="region of interest" description="Disordered" evidence="11">
    <location>
        <begin position="565"/>
        <end position="624"/>
    </location>
</feature>
<evidence type="ECO:0000256" key="6">
    <source>
        <dbReference type="ARBA" id="ARBA00022806"/>
    </source>
</evidence>
<dbReference type="PANTHER" id="PTHR11630:SF46">
    <property type="entry name" value="DNA REPLICATION LICENSING FACTOR MCM3-RELATED"/>
    <property type="match status" value="1"/>
</dbReference>
<comment type="caution">
    <text evidence="13">The sequence shown here is derived from an EMBL/GenBank/DDBJ whole genome shotgun (WGS) entry which is preliminary data.</text>
</comment>
<keyword evidence="14" id="KW-1185">Reference proteome</keyword>
<dbReference type="InterPro" id="IPR012340">
    <property type="entry name" value="NA-bd_OB-fold"/>
</dbReference>
<evidence type="ECO:0000259" key="12">
    <source>
        <dbReference type="PROSITE" id="PS50051"/>
    </source>
</evidence>
<dbReference type="SMART" id="SM00382">
    <property type="entry name" value="AAA"/>
    <property type="match status" value="1"/>
</dbReference>
<feature type="compositionally biased region" description="Basic and acidic residues" evidence="11">
    <location>
        <begin position="823"/>
        <end position="848"/>
    </location>
</feature>
<evidence type="ECO:0000256" key="2">
    <source>
        <dbReference type="ARBA" id="ARBA00008010"/>
    </source>
</evidence>
<feature type="compositionally biased region" description="Basic and acidic residues" evidence="11">
    <location>
        <begin position="857"/>
        <end position="868"/>
    </location>
</feature>
<dbReference type="InterPro" id="IPR008046">
    <property type="entry name" value="Mcm3"/>
</dbReference>
<evidence type="ECO:0000256" key="3">
    <source>
        <dbReference type="ARBA" id="ARBA00022705"/>
    </source>
</evidence>
<dbReference type="InterPro" id="IPR027417">
    <property type="entry name" value="P-loop_NTPase"/>
</dbReference>
<keyword evidence="5 13" id="KW-0378">Hydrolase</keyword>
<keyword evidence="3" id="KW-0235">DNA replication</keyword>
<evidence type="ECO:0000256" key="4">
    <source>
        <dbReference type="ARBA" id="ARBA00022741"/>
    </source>
</evidence>
<dbReference type="PRINTS" id="PR01657">
    <property type="entry name" value="MCMFAMILY"/>
</dbReference>